<accession>A0A1X7UKH4</accession>
<dbReference type="InParanoid" id="A0A1X7UKH4"/>
<sequence length="452" mass="52783">MSVLLIGSTGMGKSTFGNFLIDPDDTHMYDRQTFPAATNNRPKTQEVKVASKHFPIEGSDRKMELKLIDTPGLNESATKDLSHMIDIIKKLNECQEIRAFILVVKFNAKIDAQYRATMEYYSKLLPGLFEKNVIIVLTDYATDERSVKQRERQCIDVEEIKRNTILELGQCSNNQITYSPQLFMIDCQPMTSAEKEISKKERKAILDYIFQLTPIEVRNQMVAKTDYIKQKDAQKYEQLQGEIKGYSERLQEVNKESKNALDQTRHKNREITEIESKIHDLKKQLEDKDTTGEIVAVNCSINEEWKWFQWQTREFNIESQHEISSHTKWTNGNCQFKEIVQKPDAINGRIEGSFMRGIHASITAYTQKKIKYAKEIEDLKKKIETKNKILTECKDEWEKYRAEQKESLEEIELLEKYIAQRRVVAEKCRSNLMTMEDAATRLEELKGERFDD</sequence>
<dbReference type="Gene3D" id="3.40.50.300">
    <property type="entry name" value="P-loop containing nucleotide triphosphate hydrolases"/>
    <property type="match status" value="1"/>
</dbReference>
<dbReference type="InterPro" id="IPR006703">
    <property type="entry name" value="G_AIG1"/>
</dbReference>
<evidence type="ECO:0000256" key="2">
    <source>
        <dbReference type="ARBA" id="ARBA00022741"/>
    </source>
</evidence>
<evidence type="ECO:0000256" key="3">
    <source>
        <dbReference type="SAM" id="Coils"/>
    </source>
</evidence>
<proteinExistence type="inferred from homology"/>
<dbReference type="InterPro" id="IPR027417">
    <property type="entry name" value="P-loop_NTPase"/>
</dbReference>
<comment type="similarity">
    <text evidence="1">Belongs to the TRAFAC class TrmE-Era-EngA-EngB-Septin-like GTPase superfamily. AIG1/Toc34/Toc159-like paraseptin GTPase family. IAN subfamily.</text>
</comment>
<dbReference type="GO" id="GO:0005525">
    <property type="term" value="F:GTP binding"/>
    <property type="evidence" value="ECO:0007669"/>
    <property type="project" value="InterPro"/>
</dbReference>
<feature type="domain" description="AIG1-type G" evidence="4">
    <location>
        <begin position="2"/>
        <end position="140"/>
    </location>
</feature>
<dbReference type="eggNOG" id="ENOG502SI88">
    <property type="taxonomic scope" value="Eukaryota"/>
</dbReference>
<evidence type="ECO:0000256" key="1">
    <source>
        <dbReference type="ARBA" id="ARBA00008535"/>
    </source>
</evidence>
<protein>
    <recommendedName>
        <fullName evidence="4">AIG1-type G domain-containing protein</fullName>
    </recommendedName>
</protein>
<organism evidence="5">
    <name type="scientific">Amphimedon queenslandica</name>
    <name type="common">Sponge</name>
    <dbReference type="NCBI Taxonomy" id="400682"/>
    <lineage>
        <taxon>Eukaryota</taxon>
        <taxon>Metazoa</taxon>
        <taxon>Porifera</taxon>
        <taxon>Demospongiae</taxon>
        <taxon>Heteroscleromorpha</taxon>
        <taxon>Haplosclerida</taxon>
        <taxon>Niphatidae</taxon>
        <taxon>Amphimedon</taxon>
    </lineage>
</organism>
<dbReference type="OrthoDB" id="2386367at2759"/>
<dbReference type="EnsemblMetazoa" id="Aqu2.1.27999_001">
    <property type="protein sequence ID" value="Aqu2.1.27999_001"/>
    <property type="gene ID" value="Aqu2.1.27999"/>
</dbReference>
<feature type="coiled-coil region" evidence="3">
    <location>
        <begin position="229"/>
        <end position="291"/>
    </location>
</feature>
<evidence type="ECO:0000313" key="5">
    <source>
        <dbReference type="EnsemblMetazoa" id="Aqu2.1.27999_001"/>
    </source>
</evidence>
<evidence type="ECO:0000259" key="4">
    <source>
        <dbReference type="Pfam" id="PF04548"/>
    </source>
</evidence>
<reference evidence="5" key="1">
    <citation type="submission" date="2017-05" db="UniProtKB">
        <authorList>
            <consortium name="EnsemblMetazoa"/>
        </authorList>
    </citation>
    <scope>IDENTIFICATION</scope>
</reference>
<keyword evidence="2" id="KW-0547">Nucleotide-binding</keyword>
<dbReference type="SUPFAM" id="SSF52540">
    <property type="entry name" value="P-loop containing nucleoside triphosphate hydrolases"/>
    <property type="match status" value="1"/>
</dbReference>
<feature type="coiled-coil region" evidence="3">
    <location>
        <begin position="362"/>
        <end position="396"/>
    </location>
</feature>
<name>A0A1X7UKH4_AMPQE</name>
<keyword evidence="3" id="KW-0175">Coiled coil</keyword>
<dbReference type="AlphaFoldDB" id="A0A1X7UKH4"/>
<dbReference type="Pfam" id="PF04548">
    <property type="entry name" value="AIG1"/>
    <property type="match status" value="1"/>
</dbReference>